<dbReference type="Gene3D" id="3.30.160.60">
    <property type="entry name" value="Classic Zinc Finger"/>
    <property type="match status" value="2"/>
</dbReference>
<evidence type="ECO:0000313" key="13">
    <source>
        <dbReference type="EMBL" id="KAL0153987.1"/>
    </source>
</evidence>
<keyword evidence="10" id="KW-0539">Nucleus</keyword>
<dbReference type="InterPro" id="IPR013087">
    <property type="entry name" value="Znf_C2H2_type"/>
</dbReference>
<name>A0ABD0MYU7_CIRMR</name>
<protein>
    <recommendedName>
        <fullName evidence="12">C2H2-type domain-containing protein</fullName>
    </recommendedName>
</protein>
<dbReference type="PANTHER" id="PTHR24399:SF54">
    <property type="entry name" value="GASTRULA ZINC FINGER PROTEIN XLCGF26.1-LIKE-RELATED"/>
    <property type="match status" value="1"/>
</dbReference>
<reference evidence="13 14" key="1">
    <citation type="submission" date="2024-05" db="EMBL/GenBank/DDBJ databases">
        <title>Genome sequencing and assembly of Indian major carp, Cirrhinus mrigala (Hamilton, 1822).</title>
        <authorList>
            <person name="Mohindra V."/>
            <person name="Chowdhury L.M."/>
            <person name="Lal K."/>
            <person name="Jena J.K."/>
        </authorList>
    </citation>
    <scope>NUCLEOTIDE SEQUENCE [LARGE SCALE GENOMIC DNA]</scope>
    <source>
        <strain evidence="13">CM1030</strain>
        <tissue evidence="13">Blood</tissue>
    </source>
</reference>
<keyword evidence="9" id="KW-0804">Transcription</keyword>
<dbReference type="FunFam" id="3.30.160.60:FF:002343">
    <property type="entry name" value="Zinc finger protein 33A"/>
    <property type="match status" value="1"/>
</dbReference>
<evidence type="ECO:0000256" key="11">
    <source>
        <dbReference type="PROSITE-ProRule" id="PRU00042"/>
    </source>
</evidence>
<evidence type="ECO:0000256" key="1">
    <source>
        <dbReference type="ARBA" id="ARBA00004123"/>
    </source>
</evidence>
<keyword evidence="4" id="KW-0677">Repeat</keyword>
<gene>
    <name evidence="13" type="ORF">M9458_050744</name>
</gene>
<evidence type="ECO:0000256" key="9">
    <source>
        <dbReference type="ARBA" id="ARBA00023163"/>
    </source>
</evidence>
<comment type="similarity">
    <text evidence="2">Belongs to the krueppel C2H2-type zinc-finger protein family.</text>
</comment>
<dbReference type="GO" id="GO:0003677">
    <property type="term" value="F:DNA binding"/>
    <property type="evidence" value="ECO:0007669"/>
    <property type="project" value="UniProtKB-KW"/>
</dbReference>
<dbReference type="AlphaFoldDB" id="A0ABD0MYU7"/>
<evidence type="ECO:0000313" key="14">
    <source>
        <dbReference type="Proteomes" id="UP001529510"/>
    </source>
</evidence>
<evidence type="ECO:0000256" key="5">
    <source>
        <dbReference type="ARBA" id="ARBA00022771"/>
    </source>
</evidence>
<evidence type="ECO:0000256" key="4">
    <source>
        <dbReference type="ARBA" id="ARBA00022737"/>
    </source>
</evidence>
<dbReference type="PANTHER" id="PTHR24399">
    <property type="entry name" value="ZINC FINGER AND BTB DOMAIN-CONTAINING"/>
    <property type="match status" value="1"/>
</dbReference>
<comment type="caution">
    <text evidence="13">The sequence shown here is derived from an EMBL/GenBank/DDBJ whole genome shotgun (WGS) entry which is preliminary data.</text>
</comment>
<keyword evidence="6" id="KW-0862">Zinc</keyword>
<dbReference type="FunFam" id="3.30.160.60:FF:000624">
    <property type="entry name" value="zinc finger protein 697"/>
    <property type="match status" value="1"/>
</dbReference>
<dbReference type="GO" id="GO:0005634">
    <property type="term" value="C:nucleus"/>
    <property type="evidence" value="ECO:0007669"/>
    <property type="project" value="UniProtKB-SubCell"/>
</dbReference>
<dbReference type="Pfam" id="PF00096">
    <property type="entry name" value="zf-C2H2"/>
    <property type="match status" value="2"/>
</dbReference>
<evidence type="ECO:0000259" key="12">
    <source>
        <dbReference type="PROSITE" id="PS50157"/>
    </source>
</evidence>
<keyword evidence="7" id="KW-0805">Transcription regulation</keyword>
<evidence type="ECO:0000256" key="7">
    <source>
        <dbReference type="ARBA" id="ARBA00023015"/>
    </source>
</evidence>
<dbReference type="GO" id="GO:0008270">
    <property type="term" value="F:zinc ion binding"/>
    <property type="evidence" value="ECO:0007669"/>
    <property type="project" value="UniProtKB-KW"/>
</dbReference>
<keyword evidence="8" id="KW-0238">DNA-binding</keyword>
<comment type="subcellular location">
    <subcellularLocation>
        <location evidence="1">Nucleus</location>
    </subcellularLocation>
</comment>
<evidence type="ECO:0000256" key="6">
    <source>
        <dbReference type="ARBA" id="ARBA00022833"/>
    </source>
</evidence>
<dbReference type="InterPro" id="IPR036236">
    <property type="entry name" value="Znf_C2H2_sf"/>
</dbReference>
<evidence type="ECO:0000256" key="8">
    <source>
        <dbReference type="ARBA" id="ARBA00023125"/>
    </source>
</evidence>
<dbReference type="Proteomes" id="UP001529510">
    <property type="component" value="Unassembled WGS sequence"/>
</dbReference>
<evidence type="ECO:0000256" key="10">
    <source>
        <dbReference type="ARBA" id="ARBA00023242"/>
    </source>
</evidence>
<evidence type="ECO:0000256" key="2">
    <source>
        <dbReference type="ARBA" id="ARBA00006991"/>
    </source>
</evidence>
<dbReference type="SMART" id="SM00355">
    <property type="entry name" value="ZnF_C2H2"/>
    <property type="match status" value="2"/>
</dbReference>
<dbReference type="EMBL" id="JAMKFB020000059">
    <property type="protein sequence ID" value="KAL0153987.1"/>
    <property type="molecule type" value="Genomic_DNA"/>
</dbReference>
<dbReference type="PROSITE" id="PS00028">
    <property type="entry name" value="ZINC_FINGER_C2H2_1"/>
    <property type="match status" value="1"/>
</dbReference>
<feature type="domain" description="C2H2-type" evidence="12">
    <location>
        <begin position="37"/>
        <end position="64"/>
    </location>
</feature>
<dbReference type="PROSITE" id="PS50157">
    <property type="entry name" value="ZINC_FINGER_C2H2_2"/>
    <property type="match status" value="2"/>
</dbReference>
<keyword evidence="3" id="KW-0479">Metal-binding</keyword>
<keyword evidence="5 11" id="KW-0863">Zinc-finger</keyword>
<dbReference type="SUPFAM" id="SSF57667">
    <property type="entry name" value="beta-beta-alpha zinc fingers"/>
    <property type="match status" value="2"/>
</dbReference>
<feature type="domain" description="C2H2-type" evidence="12">
    <location>
        <begin position="10"/>
        <end position="36"/>
    </location>
</feature>
<accession>A0ABD0MYU7</accession>
<sequence length="68" mass="8046">MRIHTGEKHYMCQYCGKSFLRTDLKSHLRIHTGEKPFTCKLCGKTLNRKGKLKIHMRVHTGEKPYTRD</sequence>
<proteinExistence type="inferred from homology"/>
<keyword evidence="14" id="KW-1185">Reference proteome</keyword>
<feature type="non-terminal residue" evidence="13">
    <location>
        <position position="68"/>
    </location>
</feature>
<evidence type="ECO:0000256" key="3">
    <source>
        <dbReference type="ARBA" id="ARBA00022723"/>
    </source>
</evidence>
<organism evidence="13 14">
    <name type="scientific">Cirrhinus mrigala</name>
    <name type="common">Mrigala</name>
    <dbReference type="NCBI Taxonomy" id="683832"/>
    <lineage>
        <taxon>Eukaryota</taxon>
        <taxon>Metazoa</taxon>
        <taxon>Chordata</taxon>
        <taxon>Craniata</taxon>
        <taxon>Vertebrata</taxon>
        <taxon>Euteleostomi</taxon>
        <taxon>Actinopterygii</taxon>
        <taxon>Neopterygii</taxon>
        <taxon>Teleostei</taxon>
        <taxon>Ostariophysi</taxon>
        <taxon>Cypriniformes</taxon>
        <taxon>Cyprinidae</taxon>
        <taxon>Labeoninae</taxon>
        <taxon>Labeonini</taxon>
        <taxon>Cirrhinus</taxon>
    </lineage>
</organism>